<dbReference type="CDD" id="cd01335">
    <property type="entry name" value="Radical_SAM"/>
    <property type="match status" value="1"/>
</dbReference>
<dbReference type="PROSITE" id="PS51918">
    <property type="entry name" value="RADICAL_SAM"/>
    <property type="match status" value="1"/>
</dbReference>
<proteinExistence type="predicted"/>
<keyword evidence="5" id="KW-0408">Iron</keyword>
<dbReference type="GO" id="GO:0009228">
    <property type="term" value="P:thiamine biosynthetic process"/>
    <property type="evidence" value="ECO:0007669"/>
    <property type="project" value="InterPro"/>
</dbReference>
<accession>A0A7C5EN94</accession>
<dbReference type="SFLD" id="SFLDG01060">
    <property type="entry name" value="BATS_domain_containing"/>
    <property type="match status" value="1"/>
</dbReference>
<dbReference type="SMART" id="SM00876">
    <property type="entry name" value="BATS"/>
    <property type="match status" value="1"/>
</dbReference>
<dbReference type="PANTHER" id="PTHR43583:SF1">
    <property type="entry name" value="2-IMINOACETATE SYNTHASE"/>
    <property type="match status" value="1"/>
</dbReference>
<dbReference type="PANTHER" id="PTHR43583">
    <property type="entry name" value="2-IMINOACETATE SYNTHASE"/>
    <property type="match status" value="1"/>
</dbReference>
<organism evidence="8">
    <name type="scientific">Desulfobacca acetoxidans</name>
    <dbReference type="NCBI Taxonomy" id="60893"/>
    <lineage>
        <taxon>Bacteria</taxon>
        <taxon>Pseudomonadati</taxon>
        <taxon>Thermodesulfobacteriota</taxon>
        <taxon>Desulfobaccia</taxon>
        <taxon>Desulfobaccales</taxon>
        <taxon>Desulfobaccaceae</taxon>
        <taxon>Desulfobacca</taxon>
    </lineage>
</organism>
<dbReference type="InterPro" id="IPR010722">
    <property type="entry name" value="BATS_dom"/>
</dbReference>
<comment type="cofactor">
    <cofactor evidence="1">
        <name>[4Fe-4S] cluster</name>
        <dbReference type="ChEBI" id="CHEBI:49883"/>
    </cofactor>
</comment>
<sequence>MAIELKSPTFQNLLAPWPAERLRSLFAKVSEEEVSRALEREELQPADLIALLSPKALPRLEDLARRAHRLTRQHFGRTIGLYVPLYLSNVCTSECTYCFFARGAGGRGSRRTLTPEELRRECEVLAQQGFKTVLLVSGDAPKVVPLPYLAKAVATAREYFPSVSVEVYALEEEGYRTLVEHGLEGVTLYMETYHRDTYARVHLAGKKRDYDYRLEALERAGRAGVRRLSIGALLGLYDWRLDGFWLGLHARYLQKECWQSAIAVSFPRLRHAPPRHEIQYPVSDRDLVQLMLALRLFLPEAGFNLSTREPAALRDRLIPLGVTHMSAGSSTRPGGYTHPEEEILAQFEVEDRRTPAEVAAAIRRAGYDPVWKDFDQAFFADSPLTDVSLGYDRGKVK</sequence>
<reference evidence="8" key="1">
    <citation type="journal article" date="2020" name="mSystems">
        <title>Genome- and Community-Level Interaction Insights into Carbon Utilization and Element Cycling Functions of Hydrothermarchaeota in Hydrothermal Sediment.</title>
        <authorList>
            <person name="Zhou Z."/>
            <person name="Liu Y."/>
            <person name="Xu W."/>
            <person name="Pan J."/>
            <person name="Luo Z.H."/>
            <person name="Li M."/>
        </authorList>
    </citation>
    <scope>NUCLEOTIDE SEQUENCE [LARGE SCALE GENOMIC DNA]</scope>
    <source>
        <strain evidence="8">SpSt-853</strain>
    </source>
</reference>
<dbReference type="InterPro" id="IPR007197">
    <property type="entry name" value="rSAM"/>
</dbReference>
<dbReference type="SFLD" id="SFLDS00029">
    <property type="entry name" value="Radical_SAM"/>
    <property type="match status" value="1"/>
</dbReference>
<dbReference type="Pfam" id="PF06968">
    <property type="entry name" value="BATS"/>
    <property type="match status" value="1"/>
</dbReference>
<dbReference type="GO" id="GO:0051539">
    <property type="term" value="F:4 iron, 4 sulfur cluster binding"/>
    <property type="evidence" value="ECO:0007669"/>
    <property type="project" value="UniProtKB-KW"/>
</dbReference>
<dbReference type="SUPFAM" id="SSF102114">
    <property type="entry name" value="Radical SAM enzymes"/>
    <property type="match status" value="1"/>
</dbReference>
<dbReference type="Pfam" id="PF04055">
    <property type="entry name" value="Radical_SAM"/>
    <property type="match status" value="1"/>
</dbReference>
<evidence type="ECO:0000259" key="7">
    <source>
        <dbReference type="PROSITE" id="PS51918"/>
    </source>
</evidence>
<evidence type="ECO:0000256" key="4">
    <source>
        <dbReference type="ARBA" id="ARBA00022723"/>
    </source>
</evidence>
<gene>
    <name evidence="8" type="primary">thiH</name>
    <name evidence="8" type="ORF">ENW48_00910</name>
</gene>
<comment type="caution">
    <text evidence="8">The sequence shown here is derived from an EMBL/GenBank/DDBJ whole genome shotgun (WGS) entry which is preliminary data.</text>
</comment>
<keyword evidence="6" id="KW-0411">Iron-sulfur</keyword>
<dbReference type="GO" id="GO:0005506">
    <property type="term" value="F:iron ion binding"/>
    <property type="evidence" value="ECO:0007669"/>
    <property type="project" value="InterPro"/>
</dbReference>
<evidence type="ECO:0000256" key="5">
    <source>
        <dbReference type="ARBA" id="ARBA00023004"/>
    </source>
</evidence>
<dbReference type="InterPro" id="IPR058240">
    <property type="entry name" value="rSAM_sf"/>
</dbReference>
<evidence type="ECO:0000256" key="6">
    <source>
        <dbReference type="ARBA" id="ARBA00023014"/>
    </source>
</evidence>
<keyword evidence="2" id="KW-0004">4Fe-4S</keyword>
<evidence type="ECO:0000256" key="1">
    <source>
        <dbReference type="ARBA" id="ARBA00001966"/>
    </source>
</evidence>
<dbReference type="InterPro" id="IPR013785">
    <property type="entry name" value="Aldolase_TIM"/>
</dbReference>
<dbReference type="InterPro" id="IPR012726">
    <property type="entry name" value="ThiH"/>
</dbReference>
<dbReference type="AlphaFoldDB" id="A0A7C5EN94"/>
<keyword evidence="3" id="KW-0949">S-adenosyl-L-methionine</keyword>
<evidence type="ECO:0000256" key="3">
    <source>
        <dbReference type="ARBA" id="ARBA00022691"/>
    </source>
</evidence>
<evidence type="ECO:0000256" key="2">
    <source>
        <dbReference type="ARBA" id="ARBA00022485"/>
    </source>
</evidence>
<keyword evidence="4" id="KW-0479">Metal-binding</keyword>
<dbReference type="InterPro" id="IPR034428">
    <property type="entry name" value="ThiH/NoCL/HydG-like"/>
</dbReference>
<dbReference type="SFLD" id="SFLDG01081">
    <property type="entry name" value="cleavage_of_the_Ca-Cb_bond_in"/>
    <property type="match status" value="1"/>
</dbReference>
<feature type="domain" description="Radical SAM core" evidence="7">
    <location>
        <begin position="77"/>
        <end position="308"/>
    </location>
</feature>
<dbReference type="NCBIfam" id="TIGR02351">
    <property type="entry name" value="thiH"/>
    <property type="match status" value="1"/>
</dbReference>
<dbReference type="EMBL" id="DTKJ01000010">
    <property type="protein sequence ID" value="HGZ10761.1"/>
    <property type="molecule type" value="Genomic_DNA"/>
</dbReference>
<dbReference type="Gene3D" id="3.20.20.70">
    <property type="entry name" value="Aldolase class I"/>
    <property type="match status" value="1"/>
</dbReference>
<evidence type="ECO:0000313" key="8">
    <source>
        <dbReference type="EMBL" id="HGZ10761.1"/>
    </source>
</evidence>
<protein>
    <submittedName>
        <fullName evidence="8">2-iminoacetate synthase ThiH</fullName>
    </submittedName>
</protein>
<name>A0A7C5EN94_9BACT</name>
<dbReference type="SFLD" id="SFLDF00301">
    <property type="entry name" value="2-iminoacetate_synthase_(ThiH)"/>
    <property type="match status" value="1"/>
</dbReference>
<dbReference type="GO" id="GO:0003824">
    <property type="term" value="F:catalytic activity"/>
    <property type="evidence" value="ECO:0007669"/>
    <property type="project" value="InterPro"/>
</dbReference>